<dbReference type="Gene3D" id="1.25.40.990">
    <property type="match status" value="1"/>
</dbReference>
<evidence type="ECO:0000256" key="1">
    <source>
        <dbReference type="ARBA" id="ARBA00022942"/>
    </source>
</evidence>
<protein>
    <recommendedName>
        <fullName evidence="2">CSN8/PSMD8/EIF3K domain-containing protein</fullName>
    </recommendedName>
</protein>
<keyword evidence="1" id="KW-0647">Proteasome</keyword>
<feature type="domain" description="CSN8/PSMD8/EIF3K" evidence="2">
    <location>
        <begin position="103"/>
        <end position="242"/>
    </location>
</feature>
<evidence type="ECO:0000259" key="2">
    <source>
        <dbReference type="Pfam" id="PF10075"/>
    </source>
</evidence>
<dbReference type="GO" id="GO:0005829">
    <property type="term" value="C:cytosol"/>
    <property type="evidence" value="ECO:0007669"/>
    <property type="project" value="TreeGrafter"/>
</dbReference>
<evidence type="ECO:0000313" key="3">
    <source>
        <dbReference type="EMBL" id="CAD8451599.1"/>
    </source>
</evidence>
<reference evidence="3" key="1">
    <citation type="submission" date="2021-01" db="EMBL/GenBank/DDBJ databases">
        <authorList>
            <person name="Corre E."/>
            <person name="Pelletier E."/>
            <person name="Niang G."/>
            <person name="Scheremetjew M."/>
            <person name="Finn R."/>
            <person name="Kale V."/>
            <person name="Holt S."/>
            <person name="Cochrane G."/>
            <person name="Meng A."/>
            <person name="Brown T."/>
            <person name="Cohen L."/>
        </authorList>
    </citation>
    <scope>NUCLEOTIDE SEQUENCE</scope>
    <source>
        <strain evidence="3">CCAC1681</strain>
    </source>
</reference>
<gene>
    <name evidence="3" type="ORF">MSP1401_LOCUS12288</name>
</gene>
<name>A0A7S0DE04_MICPS</name>
<dbReference type="InterPro" id="IPR033464">
    <property type="entry name" value="CSN8_PSD8_EIF3K"/>
</dbReference>
<proteinExistence type="predicted"/>
<dbReference type="PANTHER" id="PTHR12387:SF0">
    <property type="entry name" value="26S PROTEASOME NON-ATPASE REGULATORY SUBUNIT 8"/>
    <property type="match status" value="1"/>
</dbReference>
<dbReference type="GO" id="GO:0043161">
    <property type="term" value="P:proteasome-mediated ubiquitin-dependent protein catabolic process"/>
    <property type="evidence" value="ECO:0007669"/>
    <property type="project" value="TreeGrafter"/>
</dbReference>
<dbReference type="GO" id="GO:0005634">
    <property type="term" value="C:nucleus"/>
    <property type="evidence" value="ECO:0007669"/>
    <property type="project" value="TreeGrafter"/>
</dbReference>
<dbReference type="PANTHER" id="PTHR12387">
    <property type="entry name" value="26S PROTEASOME NON-ATPASE REGULATORY SUBUNIT 8"/>
    <property type="match status" value="1"/>
</dbReference>
<dbReference type="GO" id="GO:0008541">
    <property type="term" value="C:proteasome regulatory particle, lid subcomplex"/>
    <property type="evidence" value="ECO:0007669"/>
    <property type="project" value="TreeGrafter"/>
</dbReference>
<accession>A0A7S0DE04</accession>
<dbReference type="InterPro" id="IPR006746">
    <property type="entry name" value="26S_Psome_Rpn12"/>
</dbReference>
<dbReference type="EMBL" id="HBEN01014706">
    <property type="protein sequence ID" value="CAD8451599.1"/>
    <property type="molecule type" value="Transcribed_RNA"/>
</dbReference>
<organism evidence="3">
    <name type="scientific">Micromonas pusilla</name>
    <name type="common">Picoplanktonic green alga</name>
    <name type="synonym">Chromulina pusilla</name>
    <dbReference type="NCBI Taxonomy" id="38833"/>
    <lineage>
        <taxon>Eukaryota</taxon>
        <taxon>Viridiplantae</taxon>
        <taxon>Chlorophyta</taxon>
        <taxon>Mamiellophyceae</taxon>
        <taxon>Mamiellales</taxon>
        <taxon>Mamiellaceae</taxon>
        <taxon>Micromonas</taxon>
    </lineage>
</organism>
<sequence length="267" mass="28459">MADIATAKKTLDALKKAHNSGDAVKAASLLGTLKIAVSSFPALPPVFEQTKTAADELSIARDTFEMAVLHAVTSGNEAAAERDHAQLRPFYVDCRGLMPDSKLEPLITGLNLTRLLVQNRIAEFHVELETVPARVADSAHVAHAVALESDLMEGAYGKILQASMTPDALPAKEYAAFMASLALTVREEIAACIEKAYESVDAAAAARLMGCAPADVAAVASKRGWRGDGNGGFLFAEEKKAPSAEDIPAHELINQTLMYAKEMERIV</sequence>
<dbReference type="Pfam" id="PF10075">
    <property type="entry name" value="CSN8_PSD8_EIF3K"/>
    <property type="match status" value="1"/>
</dbReference>
<dbReference type="AlphaFoldDB" id="A0A7S0DE04"/>